<proteinExistence type="predicted"/>
<sequence length="297" mass="32584">MGDDGKQFVFGGIDLNQFVILLDQLPVLLVDFTLLFVIAIFQFQFDGKHGLELAAVGIDDEIDQHDDDDRDQSAQPQIDQEGMEDVLERVFIRFAYQQYPVEFRDITRIDIEGLAADPIFQTGGMSAENFRRNRQEAGNVLDVFAFAIVGGKDDFAFRRSKIDNPVEPFVIAFNNPLDIADFEADAGGTDVIAVEVENLVVDENGHGVLVGLIGIDVDFVIGFHAADAEIPAVLGVVVFDGFQNAFGLIIQPGALGNEKAGERVVFALGFVQKLGDLSRFFLAGDHPVAQKRIIGHQ</sequence>
<organism evidence="1">
    <name type="scientific">bioreactor metagenome</name>
    <dbReference type="NCBI Taxonomy" id="1076179"/>
    <lineage>
        <taxon>unclassified sequences</taxon>
        <taxon>metagenomes</taxon>
        <taxon>ecological metagenomes</taxon>
    </lineage>
</organism>
<comment type="caution">
    <text evidence="1">The sequence shown here is derived from an EMBL/GenBank/DDBJ whole genome shotgun (WGS) entry which is preliminary data.</text>
</comment>
<name>A0A644Y935_9ZZZZ</name>
<accession>A0A644Y935</accession>
<evidence type="ECO:0000313" key="1">
    <source>
        <dbReference type="EMBL" id="MPM24819.1"/>
    </source>
</evidence>
<gene>
    <name evidence="1" type="ORF">SDC9_71305</name>
</gene>
<reference evidence="1" key="1">
    <citation type="submission" date="2019-08" db="EMBL/GenBank/DDBJ databases">
        <authorList>
            <person name="Kucharzyk K."/>
            <person name="Murdoch R.W."/>
            <person name="Higgins S."/>
            <person name="Loffler F."/>
        </authorList>
    </citation>
    <scope>NUCLEOTIDE SEQUENCE</scope>
</reference>
<protein>
    <submittedName>
        <fullName evidence="1">Uncharacterized protein</fullName>
    </submittedName>
</protein>
<dbReference type="EMBL" id="VSSQ01004348">
    <property type="protein sequence ID" value="MPM24819.1"/>
    <property type="molecule type" value="Genomic_DNA"/>
</dbReference>
<dbReference type="AlphaFoldDB" id="A0A644Y935"/>